<evidence type="ECO:0000313" key="5">
    <source>
        <dbReference type="Proteomes" id="UP000193427"/>
    </source>
</evidence>
<dbReference type="Gene3D" id="3.40.710.10">
    <property type="entry name" value="DD-peptidase/beta-lactamase superfamily"/>
    <property type="match status" value="1"/>
</dbReference>
<dbReference type="GO" id="GO:0030655">
    <property type="term" value="P:beta-lactam antibiotic catabolic process"/>
    <property type="evidence" value="ECO:0007669"/>
    <property type="project" value="InterPro"/>
</dbReference>
<dbReference type="PANTHER" id="PTHR35333">
    <property type="entry name" value="BETA-LACTAMASE"/>
    <property type="match status" value="1"/>
</dbReference>
<evidence type="ECO:0000256" key="2">
    <source>
        <dbReference type="ARBA" id="ARBA00009009"/>
    </source>
</evidence>
<dbReference type="STRING" id="946333.A4W93_16375"/>
<reference evidence="4 5" key="1">
    <citation type="submission" date="2016-04" db="EMBL/GenBank/DDBJ databases">
        <title>Complete genome sequence of natural rubber-degrading, novel Gram-negative bacterium, Rhizobacter gummiphilus strain NS21.</title>
        <authorList>
            <person name="Tabata M."/>
            <person name="Kasai D."/>
            <person name="Fukuda M."/>
        </authorList>
    </citation>
    <scope>NUCLEOTIDE SEQUENCE [LARGE SCALE GENOMIC DNA]</scope>
    <source>
        <strain evidence="4 5">NS21</strain>
    </source>
</reference>
<dbReference type="Proteomes" id="UP000193427">
    <property type="component" value="Chromosome"/>
</dbReference>
<evidence type="ECO:0000256" key="3">
    <source>
        <dbReference type="ARBA" id="ARBA00012865"/>
    </source>
</evidence>
<dbReference type="PANTHER" id="PTHR35333:SF3">
    <property type="entry name" value="BETA-LACTAMASE-TYPE TRANSPEPTIDASE FOLD CONTAINING PROTEIN"/>
    <property type="match status" value="1"/>
</dbReference>
<dbReference type="EMBL" id="CP015118">
    <property type="protein sequence ID" value="ARN21346.1"/>
    <property type="molecule type" value="Genomic_DNA"/>
</dbReference>
<dbReference type="InterPro" id="IPR012338">
    <property type="entry name" value="Beta-lactam/transpept-like"/>
</dbReference>
<dbReference type="OrthoDB" id="5291324at2"/>
<proteinExistence type="inferred from homology"/>
<dbReference type="InterPro" id="IPR045155">
    <property type="entry name" value="Beta-lactam_cat"/>
</dbReference>
<accession>A0A1W6LAT8</accession>
<protein>
    <recommendedName>
        <fullName evidence="3">beta-lactamase</fullName>
        <ecNumber evidence="3">3.5.2.6</ecNumber>
    </recommendedName>
</protein>
<comment type="similarity">
    <text evidence="2">Belongs to the class-A beta-lactamase family.</text>
</comment>
<dbReference type="InterPro" id="IPR000871">
    <property type="entry name" value="Beta-lactam_class-A"/>
</dbReference>
<dbReference type="GO" id="GO:0046677">
    <property type="term" value="P:response to antibiotic"/>
    <property type="evidence" value="ECO:0007669"/>
    <property type="project" value="InterPro"/>
</dbReference>
<dbReference type="RefSeq" id="WP_085751638.1">
    <property type="nucleotide sequence ID" value="NZ_BSPR01000013.1"/>
</dbReference>
<name>A0A1W6LAT8_9BURK</name>
<dbReference type="KEGG" id="rgu:A4W93_16375"/>
<sequence length="300" mass="32481">MFQVLLAALRRTVPALLALAAWPLHAADLPDLRQAGDPVLQRGLEHVVADLGLTSDVQRGDLALSLVDITDAQHPRLAMLNGDEMLYAASLPKIAILLGAFVEAERGRLVLDAERMATITQMIRVSSNQAATTVLGWVGGERLIDILQSPKFGFYDARGAGGLWVGKPYGPGGAYRRDPLHNLSHGATAFQVARFYQMLDANALVNPELTAKMKDVMSHPGIVHKFVKGMLERPGVAMFRKSGSWQDTHADSALVEANGRKYIMVGLAHNAHGGDWLVRLAPRLHDLVMGVPSATHVASR</sequence>
<dbReference type="GO" id="GO:0008800">
    <property type="term" value="F:beta-lactamase activity"/>
    <property type="evidence" value="ECO:0007669"/>
    <property type="project" value="UniProtKB-EC"/>
</dbReference>
<dbReference type="Pfam" id="PF13354">
    <property type="entry name" value="Beta-lactamase2"/>
    <property type="match status" value="1"/>
</dbReference>
<evidence type="ECO:0000313" key="4">
    <source>
        <dbReference type="EMBL" id="ARN21346.1"/>
    </source>
</evidence>
<comment type="catalytic activity">
    <reaction evidence="1">
        <text>a beta-lactam + H2O = a substituted beta-amino acid</text>
        <dbReference type="Rhea" id="RHEA:20401"/>
        <dbReference type="ChEBI" id="CHEBI:15377"/>
        <dbReference type="ChEBI" id="CHEBI:35627"/>
        <dbReference type="ChEBI" id="CHEBI:140347"/>
        <dbReference type="EC" id="3.5.2.6"/>
    </reaction>
</comment>
<evidence type="ECO:0000256" key="1">
    <source>
        <dbReference type="ARBA" id="ARBA00001526"/>
    </source>
</evidence>
<dbReference type="AlphaFoldDB" id="A0A1W6LAT8"/>
<organism evidence="4 5">
    <name type="scientific">Piscinibacter gummiphilus</name>
    <dbReference type="NCBI Taxonomy" id="946333"/>
    <lineage>
        <taxon>Bacteria</taxon>
        <taxon>Pseudomonadati</taxon>
        <taxon>Pseudomonadota</taxon>
        <taxon>Betaproteobacteria</taxon>
        <taxon>Burkholderiales</taxon>
        <taxon>Sphaerotilaceae</taxon>
        <taxon>Piscinibacter</taxon>
    </lineage>
</organism>
<dbReference type="SUPFAM" id="SSF56601">
    <property type="entry name" value="beta-lactamase/transpeptidase-like"/>
    <property type="match status" value="1"/>
</dbReference>
<keyword evidence="5" id="KW-1185">Reference proteome</keyword>
<gene>
    <name evidence="4" type="ORF">A4W93_16375</name>
</gene>
<dbReference type="EC" id="3.5.2.6" evidence="3"/>